<accession>A0AA36A339</accession>
<dbReference type="AlphaFoldDB" id="A0AA36A339"/>
<reference evidence="1" key="1">
    <citation type="submission" date="2023-04" db="EMBL/GenBank/DDBJ databases">
        <authorList>
            <person name="Vijverberg K."/>
            <person name="Xiong W."/>
            <person name="Schranz E."/>
        </authorList>
    </citation>
    <scope>NUCLEOTIDE SEQUENCE</scope>
</reference>
<name>A0AA36A339_LACSI</name>
<evidence type="ECO:0000313" key="1">
    <source>
        <dbReference type="EMBL" id="CAI9303093.1"/>
    </source>
</evidence>
<sequence>MSLNPQSFQIGYIPRAISPIDCCVWMGNSKPTCIRLPIVSCYRLCKTHCLSQRIDIQESLESAALILDKFFITINNAQEDQQPLSLQFLFYCLRLIDLAFSDQIGDFLFLSDP</sequence>
<evidence type="ECO:0000313" key="2">
    <source>
        <dbReference type="Proteomes" id="UP001177003"/>
    </source>
</evidence>
<protein>
    <submittedName>
        <fullName evidence="1">Uncharacterized protein</fullName>
    </submittedName>
</protein>
<keyword evidence="2" id="KW-1185">Reference proteome</keyword>
<dbReference type="EMBL" id="OX465085">
    <property type="protein sequence ID" value="CAI9303093.1"/>
    <property type="molecule type" value="Genomic_DNA"/>
</dbReference>
<dbReference type="Proteomes" id="UP001177003">
    <property type="component" value="Chromosome 9"/>
</dbReference>
<gene>
    <name evidence="1" type="ORF">LSALG_LOCUS41553</name>
</gene>
<proteinExistence type="predicted"/>
<organism evidence="1 2">
    <name type="scientific">Lactuca saligna</name>
    <name type="common">Willowleaf lettuce</name>
    <dbReference type="NCBI Taxonomy" id="75948"/>
    <lineage>
        <taxon>Eukaryota</taxon>
        <taxon>Viridiplantae</taxon>
        <taxon>Streptophyta</taxon>
        <taxon>Embryophyta</taxon>
        <taxon>Tracheophyta</taxon>
        <taxon>Spermatophyta</taxon>
        <taxon>Magnoliopsida</taxon>
        <taxon>eudicotyledons</taxon>
        <taxon>Gunneridae</taxon>
        <taxon>Pentapetalae</taxon>
        <taxon>asterids</taxon>
        <taxon>campanulids</taxon>
        <taxon>Asterales</taxon>
        <taxon>Asteraceae</taxon>
        <taxon>Cichorioideae</taxon>
        <taxon>Cichorieae</taxon>
        <taxon>Lactucinae</taxon>
        <taxon>Lactuca</taxon>
    </lineage>
</organism>